<dbReference type="RefSeq" id="WP_089960921.1">
    <property type="nucleotide sequence ID" value="NZ_FOFR01000030.1"/>
</dbReference>
<dbReference type="GO" id="GO:0003700">
    <property type="term" value="F:DNA-binding transcription factor activity"/>
    <property type="evidence" value="ECO:0007669"/>
    <property type="project" value="TreeGrafter"/>
</dbReference>
<dbReference type="InterPro" id="IPR014710">
    <property type="entry name" value="RmlC-like_jellyroll"/>
</dbReference>
<evidence type="ECO:0000256" key="1">
    <source>
        <dbReference type="ARBA" id="ARBA00023125"/>
    </source>
</evidence>
<dbReference type="SMART" id="SM00530">
    <property type="entry name" value="HTH_XRE"/>
    <property type="match status" value="1"/>
</dbReference>
<proteinExistence type="predicted"/>
<dbReference type="GO" id="GO:0003677">
    <property type="term" value="F:DNA binding"/>
    <property type="evidence" value="ECO:0007669"/>
    <property type="project" value="UniProtKB-KW"/>
</dbReference>
<evidence type="ECO:0000313" key="3">
    <source>
        <dbReference type="EMBL" id="SES28174.1"/>
    </source>
</evidence>
<feature type="domain" description="HTH cro/C1-type" evidence="2">
    <location>
        <begin position="16"/>
        <end position="70"/>
    </location>
</feature>
<dbReference type="AlphaFoldDB" id="A0A1H9W303"/>
<dbReference type="EMBL" id="FOFR01000030">
    <property type="protein sequence ID" value="SES28174.1"/>
    <property type="molecule type" value="Genomic_DNA"/>
</dbReference>
<organism evidence="3 4">
    <name type="scientific">Lentzea xinjiangensis</name>
    <dbReference type="NCBI Taxonomy" id="402600"/>
    <lineage>
        <taxon>Bacteria</taxon>
        <taxon>Bacillati</taxon>
        <taxon>Actinomycetota</taxon>
        <taxon>Actinomycetes</taxon>
        <taxon>Pseudonocardiales</taxon>
        <taxon>Pseudonocardiaceae</taxon>
        <taxon>Lentzea</taxon>
    </lineage>
</organism>
<reference evidence="4" key="1">
    <citation type="submission" date="2016-10" db="EMBL/GenBank/DDBJ databases">
        <authorList>
            <person name="Varghese N."/>
            <person name="Submissions S."/>
        </authorList>
    </citation>
    <scope>NUCLEOTIDE SEQUENCE [LARGE SCALE GENOMIC DNA]</scope>
    <source>
        <strain evidence="4">CGMCC 4.3525</strain>
    </source>
</reference>
<dbReference type="Gene3D" id="1.10.260.40">
    <property type="entry name" value="lambda repressor-like DNA-binding domains"/>
    <property type="match status" value="1"/>
</dbReference>
<dbReference type="InterPro" id="IPR013096">
    <property type="entry name" value="Cupin_2"/>
</dbReference>
<dbReference type="Pfam" id="PF13560">
    <property type="entry name" value="HTH_31"/>
    <property type="match status" value="1"/>
</dbReference>
<dbReference type="OrthoDB" id="513181at2"/>
<evidence type="ECO:0000313" key="4">
    <source>
        <dbReference type="Proteomes" id="UP000199352"/>
    </source>
</evidence>
<dbReference type="SUPFAM" id="SSF51182">
    <property type="entry name" value="RmlC-like cupins"/>
    <property type="match status" value="1"/>
</dbReference>
<gene>
    <name evidence="3" type="ORF">SAMN05216188_13032</name>
</gene>
<dbReference type="GO" id="GO:0005829">
    <property type="term" value="C:cytosol"/>
    <property type="evidence" value="ECO:0007669"/>
    <property type="project" value="TreeGrafter"/>
</dbReference>
<keyword evidence="1" id="KW-0238">DNA-binding</keyword>
<dbReference type="PANTHER" id="PTHR46797">
    <property type="entry name" value="HTH-TYPE TRANSCRIPTIONAL REGULATOR"/>
    <property type="match status" value="1"/>
</dbReference>
<dbReference type="STRING" id="402600.SAMN05216188_13032"/>
<dbReference type="InterPro" id="IPR011051">
    <property type="entry name" value="RmlC_Cupin_sf"/>
</dbReference>
<name>A0A1H9W303_9PSEU</name>
<dbReference type="PANTHER" id="PTHR46797:SF1">
    <property type="entry name" value="METHYLPHOSPHONATE SYNTHASE"/>
    <property type="match status" value="1"/>
</dbReference>
<dbReference type="InterPro" id="IPR010982">
    <property type="entry name" value="Lambda_DNA-bd_dom_sf"/>
</dbReference>
<sequence length="195" mass="20967">MGFDPRPALESVAARLRALRRRSGTRLVDLASTTGIAVSTLSRIESGHRLPSLAQTLVLAAAHRVTLDELVGAPLTGNPRIHLRPVVRDGKTLIPLTRRPGGLQAYKMVLPGNPDGAAGEQNSHVGYEWLYVLNGRLRLLLADEELVLSPGEAAEFDTQVPHWFGAADGAPVEVLALLGLQGERAHTRARSRGET</sequence>
<dbReference type="Gene3D" id="2.60.120.10">
    <property type="entry name" value="Jelly Rolls"/>
    <property type="match status" value="1"/>
</dbReference>
<accession>A0A1H9W303</accession>
<evidence type="ECO:0000259" key="2">
    <source>
        <dbReference type="PROSITE" id="PS50943"/>
    </source>
</evidence>
<dbReference type="InterPro" id="IPR050807">
    <property type="entry name" value="TransReg_Diox_bact_type"/>
</dbReference>
<dbReference type="InterPro" id="IPR001387">
    <property type="entry name" value="Cro/C1-type_HTH"/>
</dbReference>
<dbReference type="Pfam" id="PF07883">
    <property type="entry name" value="Cupin_2"/>
    <property type="match status" value="1"/>
</dbReference>
<dbReference type="SUPFAM" id="SSF47413">
    <property type="entry name" value="lambda repressor-like DNA-binding domains"/>
    <property type="match status" value="1"/>
</dbReference>
<dbReference type="Proteomes" id="UP000199352">
    <property type="component" value="Unassembled WGS sequence"/>
</dbReference>
<protein>
    <submittedName>
        <fullName evidence="3">Transcriptional regulator, XRE family with cupin sensor</fullName>
    </submittedName>
</protein>
<keyword evidence="4" id="KW-1185">Reference proteome</keyword>
<dbReference type="PROSITE" id="PS50943">
    <property type="entry name" value="HTH_CROC1"/>
    <property type="match status" value="1"/>
</dbReference>
<dbReference type="CDD" id="cd00093">
    <property type="entry name" value="HTH_XRE"/>
    <property type="match status" value="1"/>
</dbReference>
<dbReference type="CDD" id="cd02209">
    <property type="entry name" value="cupin_XRE_C"/>
    <property type="match status" value="1"/>
</dbReference>